<evidence type="ECO:0000256" key="2">
    <source>
        <dbReference type="SAM" id="SignalP"/>
    </source>
</evidence>
<organism evidence="3">
    <name type="scientific">Arthrobacter saudimassiliensis</name>
    <dbReference type="NCBI Taxonomy" id="1461584"/>
    <lineage>
        <taxon>Bacteria</taxon>
        <taxon>Bacillati</taxon>
        <taxon>Actinomycetota</taxon>
        <taxon>Actinomycetes</taxon>
        <taxon>Micrococcales</taxon>
        <taxon>Micrococcaceae</taxon>
        <taxon>Arthrobacter</taxon>
    </lineage>
</organism>
<feature type="signal peptide" evidence="2">
    <location>
        <begin position="1"/>
        <end position="29"/>
    </location>
</feature>
<dbReference type="AlphaFoldDB" id="A0A078MQV5"/>
<gene>
    <name evidence="3" type="ORF">BN1051_01145</name>
</gene>
<evidence type="ECO:0000313" key="3">
    <source>
        <dbReference type="EMBL" id="CEA07822.1"/>
    </source>
</evidence>
<keyword evidence="2" id="KW-0732">Signal</keyword>
<feature type="region of interest" description="Disordered" evidence="1">
    <location>
        <begin position="22"/>
        <end position="70"/>
    </location>
</feature>
<protein>
    <submittedName>
        <fullName evidence="3">Uncharacterized protein</fullName>
    </submittedName>
</protein>
<feature type="compositionally biased region" description="Low complexity" evidence="1">
    <location>
        <begin position="22"/>
        <end position="61"/>
    </location>
</feature>
<reference evidence="3" key="1">
    <citation type="submission" date="2014-07" db="EMBL/GenBank/DDBJ databases">
        <authorList>
            <person name="Urmite Genomes Urmite Genomes"/>
        </authorList>
    </citation>
    <scope>NUCLEOTIDE SEQUENCE</scope>
    <source>
        <strain evidence="3">11W110_air</strain>
    </source>
</reference>
<dbReference type="EMBL" id="LN483070">
    <property type="protein sequence ID" value="CEA07822.1"/>
    <property type="molecule type" value="Genomic_DNA"/>
</dbReference>
<accession>A0A078MQV5</accession>
<proteinExistence type="predicted"/>
<feature type="chain" id="PRO_5001742187" evidence="2">
    <location>
        <begin position="30"/>
        <end position="175"/>
    </location>
</feature>
<evidence type="ECO:0000256" key="1">
    <source>
        <dbReference type="SAM" id="MobiDB-lite"/>
    </source>
</evidence>
<sequence length="175" mass="17241">MKRTPIALTAAAVLLLAAGCADSSGDASAASPGPTSASSSPTPAASVTGSGGATASAEPTADPIAPGFPVEVVPPMDGATVLATSFDQEGDLVTVSLTGRTTATPEEVVAWYAKAFEERGFHPLEGETVGKTVSKDFVRDGGEETANVSVVPGDGSSAFTVGANVLSSTVDGARE</sequence>
<dbReference type="PROSITE" id="PS51257">
    <property type="entry name" value="PROKAR_LIPOPROTEIN"/>
    <property type="match status" value="1"/>
</dbReference>
<name>A0A078MQV5_9MICC</name>
<dbReference type="PATRIC" id="fig|1461584.3.peg.1137"/>